<dbReference type="InParanoid" id="D3BRY3"/>
<accession>D3BRY3</accession>
<dbReference type="GeneID" id="31366242"/>
<comment type="caution">
    <text evidence="1">The sequence shown here is derived from an EMBL/GenBank/DDBJ whole genome shotgun (WGS) entry which is preliminary data.</text>
</comment>
<dbReference type="EMBL" id="ADBJ01000051">
    <property type="protein sequence ID" value="EFA75720.1"/>
    <property type="molecule type" value="Genomic_DNA"/>
</dbReference>
<dbReference type="Proteomes" id="UP000001396">
    <property type="component" value="Unassembled WGS sequence"/>
</dbReference>
<sequence>MESKMDSIEDLLKKAVDPKTSMHFVPHNGDLYRCIVPLLGNDEILLKDYETIRLLQHFYFNFFKIESISNVYNKYLSRGVDPHFIQLFISIVNNIKKNQDVTLKSITLEAISWNNDLNFILGTYLKVRESVQLPNGKIMNREPLFLKANHRNPIKWNSYLYMSIENGGGPLVTLPMVIQ</sequence>
<evidence type="ECO:0000313" key="1">
    <source>
        <dbReference type="EMBL" id="EFA75720.1"/>
    </source>
</evidence>
<dbReference type="AlphaFoldDB" id="D3BRY3"/>
<keyword evidence="2" id="KW-1185">Reference proteome</keyword>
<name>D3BRY3_HETP5</name>
<protein>
    <submittedName>
        <fullName evidence="1">Uncharacterized protein</fullName>
    </submittedName>
</protein>
<gene>
    <name evidence="1" type="ORF">PPL_10773</name>
</gene>
<reference evidence="1 2" key="1">
    <citation type="journal article" date="2011" name="Genome Res.">
        <title>Phylogeny-wide analysis of social amoeba genomes highlights ancient origins for complex intercellular communication.</title>
        <authorList>
            <person name="Heidel A.J."/>
            <person name="Lawal H.M."/>
            <person name="Felder M."/>
            <person name="Schilde C."/>
            <person name="Helps N.R."/>
            <person name="Tunggal B."/>
            <person name="Rivero F."/>
            <person name="John U."/>
            <person name="Schleicher M."/>
            <person name="Eichinger L."/>
            <person name="Platzer M."/>
            <person name="Noegel A.A."/>
            <person name="Schaap P."/>
            <person name="Gloeckner G."/>
        </authorList>
    </citation>
    <scope>NUCLEOTIDE SEQUENCE [LARGE SCALE GENOMIC DNA]</scope>
    <source>
        <strain evidence="2">ATCC 26659 / Pp 5 / PN500</strain>
    </source>
</reference>
<dbReference type="RefSeq" id="XP_020427854.1">
    <property type="nucleotide sequence ID" value="XM_020581538.1"/>
</dbReference>
<organism evidence="1 2">
    <name type="scientific">Heterostelium pallidum (strain ATCC 26659 / Pp 5 / PN500)</name>
    <name type="common">Cellular slime mold</name>
    <name type="synonym">Polysphondylium pallidum</name>
    <dbReference type="NCBI Taxonomy" id="670386"/>
    <lineage>
        <taxon>Eukaryota</taxon>
        <taxon>Amoebozoa</taxon>
        <taxon>Evosea</taxon>
        <taxon>Eumycetozoa</taxon>
        <taxon>Dictyostelia</taxon>
        <taxon>Acytosteliales</taxon>
        <taxon>Acytosteliaceae</taxon>
        <taxon>Heterostelium</taxon>
    </lineage>
</organism>
<proteinExistence type="predicted"/>
<evidence type="ECO:0000313" key="2">
    <source>
        <dbReference type="Proteomes" id="UP000001396"/>
    </source>
</evidence>